<feature type="signal peptide" evidence="1">
    <location>
        <begin position="1"/>
        <end position="20"/>
    </location>
</feature>
<proteinExistence type="evidence at transcript level"/>
<organism evidence="2">
    <name type="scientific">Ixodes ricinus</name>
    <name type="common">Common tick</name>
    <name type="synonym">Acarus ricinus</name>
    <dbReference type="NCBI Taxonomy" id="34613"/>
    <lineage>
        <taxon>Eukaryota</taxon>
        <taxon>Metazoa</taxon>
        <taxon>Ecdysozoa</taxon>
        <taxon>Arthropoda</taxon>
        <taxon>Chelicerata</taxon>
        <taxon>Arachnida</taxon>
        <taxon>Acari</taxon>
        <taxon>Parasitiformes</taxon>
        <taxon>Ixodida</taxon>
        <taxon>Ixodoidea</taxon>
        <taxon>Ixodidae</taxon>
        <taxon>Ixodinae</taxon>
        <taxon>Ixodes</taxon>
    </lineage>
</organism>
<dbReference type="InterPro" id="IPR002970">
    <property type="entry name" value="Tick_his-bd"/>
</dbReference>
<name>A0A090XET0_IXORI</name>
<dbReference type="AlphaFoldDB" id="A0A090XET0"/>
<reference evidence="2" key="1">
    <citation type="journal article" date="2015" name="PLoS Negl. Trop. Dis.">
        <title>Deep Sequencing Analysis of the Ixodes ricinus Haemocytome.</title>
        <authorList>
            <person name="Kotsyfakis M."/>
            <person name="Kopacek P."/>
            <person name="Franta Z."/>
            <person name="Pedra J.H."/>
            <person name="Ribeiro J.M."/>
        </authorList>
    </citation>
    <scope>NUCLEOTIDE SEQUENCE</scope>
</reference>
<dbReference type="GO" id="GO:0030682">
    <property type="term" value="P:symbiont-mediated perturbation of host defenses"/>
    <property type="evidence" value="ECO:0007669"/>
    <property type="project" value="InterPro"/>
</dbReference>
<accession>A0A090XET0</accession>
<dbReference type="Pfam" id="PF02098">
    <property type="entry name" value="His_binding"/>
    <property type="match status" value="1"/>
</dbReference>
<dbReference type="InterPro" id="IPR012674">
    <property type="entry name" value="Calycin"/>
</dbReference>
<feature type="chain" id="PRO_5001867178" evidence="1">
    <location>
        <begin position="21"/>
        <end position="180"/>
    </location>
</feature>
<evidence type="ECO:0000256" key="1">
    <source>
        <dbReference type="SAM" id="SignalP"/>
    </source>
</evidence>
<sequence>MSALFLFGMLLLCHSHAILSTSCEEKSDGDCPDAKTVMTLLNRTYMHLSLIQSPKLQCAYQTFYDTNVYGNKLQRRYNIVFRPRSGKPLDDHMYITNVKKFTIYLSRRPEFPMSPTQLDILYSDLRSCIVMRGPYAEDIPKACRLWLTDSSFANASPECTRGFEKHCGSTAFKYNDTGCI</sequence>
<dbReference type="GO" id="GO:0043176">
    <property type="term" value="F:amine binding"/>
    <property type="evidence" value="ECO:0007669"/>
    <property type="project" value="InterPro"/>
</dbReference>
<dbReference type="EMBL" id="GBIH01001307">
    <property type="protein sequence ID" value="JAC93403.1"/>
    <property type="molecule type" value="mRNA"/>
</dbReference>
<keyword evidence="1" id="KW-0732">Signal</keyword>
<dbReference type="SUPFAM" id="SSF50814">
    <property type="entry name" value="Lipocalins"/>
    <property type="match status" value="1"/>
</dbReference>
<dbReference type="Gene3D" id="2.40.128.20">
    <property type="match status" value="1"/>
</dbReference>
<evidence type="ECO:0000313" key="2">
    <source>
        <dbReference type="EMBL" id="JAC93403.1"/>
    </source>
</evidence>
<protein>
    <submittedName>
        <fullName evidence="2">Putative secreted protein</fullName>
    </submittedName>
</protein>